<evidence type="ECO:0000313" key="2">
    <source>
        <dbReference type="EMBL" id="AKX34528.1"/>
    </source>
</evidence>
<feature type="transmembrane region" description="Helical" evidence="1">
    <location>
        <begin position="130"/>
        <end position="151"/>
    </location>
</feature>
<dbReference type="PATRIC" id="fig|216942.3.peg.933"/>
<keyword evidence="1" id="KW-0812">Transmembrane</keyword>
<reference evidence="2 3" key="1">
    <citation type="journal article" date="2015" name="Genome Announc.">
        <title>Complete Genome Sequence of Spiroplasma litorale TN-1T (DSM 21781), a Bacterium Isolated from a Green-Eyed Horsefly (Tabanus nigrovittatus).</title>
        <authorList>
            <person name="Lo W.S."/>
            <person name="Lai Y.C."/>
            <person name="Lien Y.W."/>
            <person name="Wang T.H."/>
            <person name="Kuo C.H."/>
        </authorList>
    </citation>
    <scope>NUCLEOTIDE SEQUENCE [LARGE SCALE GENOMIC DNA]</scope>
    <source>
        <strain evidence="2 3">TN-1</strain>
    </source>
</reference>
<protein>
    <recommendedName>
        <fullName evidence="4">Transmembrane protein</fullName>
    </recommendedName>
</protein>
<sequence>MVKNKTEKPKKLKKSKEVIEKLKYRKYSPGNVTLNTIIFVFRIAMIIFAFIAPILFILAIAYDPGIRYLFLYTVSLILYRDGQIYQQWYNDIAYWIFIPIAIIVLISCFVFALAIPFLTKNTWQGRAKLAFSLLFWPALFCSVIYILQYTIPFFGHYPEVGSSTSIDENNVTHWYYSALKNNYSFYSTWMIIIQSIYIIIAIFGAFSIFEADLARKCQIIYWEESISNPQNRSLMNHVLEGRINFGDFKGENLNKELKKLNKEQKDLENEKRYKYIMELKQKRQDKKDAKKLKHSKKT</sequence>
<dbReference type="KEGG" id="sll:SLITO_v1c09170"/>
<feature type="transmembrane region" description="Helical" evidence="1">
    <location>
        <begin position="186"/>
        <end position="209"/>
    </location>
</feature>
<dbReference type="OrthoDB" id="389470at2"/>
<evidence type="ECO:0000256" key="1">
    <source>
        <dbReference type="SAM" id="Phobius"/>
    </source>
</evidence>
<evidence type="ECO:0008006" key="4">
    <source>
        <dbReference type="Google" id="ProtNLM"/>
    </source>
</evidence>
<feature type="transmembrane region" description="Helical" evidence="1">
    <location>
        <begin position="92"/>
        <end position="118"/>
    </location>
</feature>
<keyword evidence="1" id="KW-1133">Transmembrane helix</keyword>
<evidence type="ECO:0000313" key="3">
    <source>
        <dbReference type="Proteomes" id="UP000067476"/>
    </source>
</evidence>
<proteinExistence type="predicted"/>
<gene>
    <name evidence="2" type="ORF">SLITO_v1c09170</name>
</gene>
<dbReference type="AlphaFoldDB" id="A0A0K1W2X5"/>
<feature type="transmembrane region" description="Helical" evidence="1">
    <location>
        <begin position="32"/>
        <end position="62"/>
    </location>
</feature>
<dbReference type="EMBL" id="CP012357">
    <property type="protein sequence ID" value="AKX34528.1"/>
    <property type="molecule type" value="Genomic_DNA"/>
</dbReference>
<dbReference type="Proteomes" id="UP000067476">
    <property type="component" value="Chromosome"/>
</dbReference>
<dbReference type="RefSeq" id="WP_075058616.1">
    <property type="nucleotide sequence ID" value="NZ_CP012357.1"/>
</dbReference>
<keyword evidence="3" id="KW-1185">Reference proteome</keyword>
<accession>A0A0K1W2X5</accession>
<name>A0A0K1W2X5_9MOLU</name>
<keyword evidence="1" id="KW-0472">Membrane</keyword>
<dbReference type="STRING" id="216942.SLITO_v1c09170"/>
<organism evidence="2 3">
    <name type="scientific">Spiroplasma litorale</name>
    <dbReference type="NCBI Taxonomy" id="216942"/>
    <lineage>
        <taxon>Bacteria</taxon>
        <taxon>Bacillati</taxon>
        <taxon>Mycoplasmatota</taxon>
        <taxon>Mollicutes</taxon>
        <taxon>Entomoplasmatales</taxon>
        <taxon>Spiroplasmataceae</taxon>
        <taxon>Spiroplasma</taxon>
    </lineage>
</organism>